<accession>A0AAD5GAG1</accession>
<comment type="caution">
    <text evidence="1">The sequence shown here is derived from an EMBL/GenBank/DDBJ whole genome shotgun (WGS) entry which is preliminary data.</text>
</comment>
<sequence>MGGGAKSHRMLKDWAMNCVDDKEIRNIEALYDDNVLKSLEIPSLPNLWCAYSVAKCYRMVAATNFLVRGINVLAELDALAHGQPLNPYV</sequence>
<dbReference type="EMBL" id="JAMZMK010009766">
    <property type="protein sequence ID" value="KAI7734289.1"/>
    <property type="molecule type" value="Genomic_DNA"/>
</dbReference>
<keyword evidence="2" id="KW-1185">Reference proteome</keyword>
<dbReference type="AlphaFoldDB" id="A0AAD5GAG1"/>
<organism evidence="1 2">
    <name type="scientific">Ambrosia artemisiifolia</name>
    <name type="common">Common ragweed</name>
    <dbReference type="NCBI Taxonomy" id="4212"/>
    <lineage>
        <taxon>Eukaryota</taxon>
        <taxon>Viridiplantae</taxon>
        <taxon>Streptophyta</taxon>
        <taxon>Embryophyta</taxon>
        <taxon>Tracheophyta</taxon>
        <taxon>Spermatophyta</taxon>
        <taxon>Magnoliopsida</taxon>
        <taxon>eudicotyledons</taxon>
        <taxon>Gunneridae</taxon>
        <taxon>Pentapetalae</taxon>
        <taxon>asterids</taxon>
        <taxon>campanulids</taxon>
        <taxon>Asterales</taxon>
        <taxon>Asteraceae</taxon>
        <taxon>Asteroideae</taxon>
        <taxon>Heliantheae alliance</taxon>
        <taxon>Heliantheae</taxon>
        <taxon>Ambrosia</taxon>
    </lineage>
</organism>
<protein>
    <submittedName>
        <fullName evidence="1">Uncharacterized protein</fullName>
    </submittedName>
</protein>
<reference evidence="1" key="1">
    <citation type="submission" date="2022-06" db="EMBL/GenBank/DDBJ databases">
        <title>Uncovering the hologenomic basis of an extraordinary plant invasion.</title>
        <authorList>
            <person name="Bieker V.C."/>
            <person name="Martin M.D."/>
            <person name="Gilbert T."/>
            <person name="Hodgins K."/>
            <person name="Battlay P."/>
            <person name="Petersen B."/>
            <person name="Wilson J."/>
        </authorList>
    </citation>
    <scope>NUCLEOTIDE SEQUENCE</scope>
    <source>
        <strain evidence="1">AA19_3_7</strain>
        <tissue evidence="1">Leaf</tissue>
    </source>
</reference>
<evidence type="ECO:0000313" key="2">
    <source>
        <dbReference type="Proteomes" id="UP001206925"/>
    </source>
</evidence>
<proteinExistence type="predicted"/>
<evidence type="ECO:0000313" key="1">
    <source>
        <dbReference type="EMBL" id="KAI7734289.1"/>
    </source>
</evidence>
<gene>
    <name evidence="1" type="ORF">M8C21_012192</name>
</gene>
<name>A0AAD5GAG1_AMBAR</name>
<dbReference type="Proteomes" id="UP001206925">
    <property type="component" value="Unassembled WGS sequence"/>
</dbReference>